<name>A0A9P4NAE0_9PLEO</name>
<keyword evidence="3" id="KW-1185">Reference proteome</keyword>
<sequence length="154" mass="17873">MFRVQYLTFNIALYFNASSAEVEAAGVLSNNLVQYHGGGYIASLGVYHDIHCLNKLRRYVYRDTYLDKVPERNISEYEEHLVDHCIDMLRVSIMCSPDLSMYTFHWPEIDKALFLDATSKSPRKCVDWGQLSGWSERRMVEMVPTLIKPSQKRA</sequence>
<dbReference type="Proteomes" id="UP000800093">
    <property type="component" value="Unassembled WGS sequence"/>
</dbReference>
<organism evidence="2 3">
    <name type="scientific">Lojkania enalia</name>
    <dbReference type="NCBI Taxonomy" id="147567"/>
    <lineage>
        <taxon>Eukaryota</taxon>
        <taxon>Fungi</taxon>
        <taxon>Dikarya</taxon>
        <taxon>Ascomycota</taxon>
        <taxon>Pezizomycotina</taxon>
        <taxon>Dothideomycetes</taxon>
        <taxon>Pleosporomycetidae</taxon>
        <taxon>Pleosporales</taxon>
        <taxon>Pleosporales incertae sedis</taxon>
        <taxon>Lojkania</taxon>
    </lineage>
</organism>
<dbReference type="EMBL" id="ML986582">
    <property type="protein sequence ID" value="KAF2269568.1"/>
    <property type="molecule type" value="Genomic_DNA"/>
</dbReference>
<evidence type="ECO:0000313" key="2">
    <source>
        <dbReference type="EMBL" id="KAF2269568.1"/>
    </source>
</evidence>
<evidence type="ECO:0000256" key="1">
    <source>
        <dbReference type="ARBA" id="ARBA00035112"/>
    </source>
</evidence>
<comment type="similarity">
    <text evidence="1">Belongs to the ustYa family.</text>
</comment>
<dbReference type="AlphaFoldDB" id="A0A9P4NAE0"/>
<proteinExistence type="inferred from homology"/>
<dbReference type="GO" id="GO:0043386">
    <property type="term" value="P:mycotoxin biosynthetic process"/>
    <property type="evidence" value="ECO:0007669"/>
    <property type="project" value="InterPro"/>
</dbReference>
<comment type="caution">
    <text evidence="2">The sequence shown here is derived from an EMBL/GenBank/DDBJ whole genome shotgun (WGS) entry which is preliminary data.</text>
</comment>
<dbReference type="Pfam" id="PF11807">
    <property type="entry name" value="UstYa"/>
    <property type="match status" value="1"/>
</dbReference>
<dbReference type="OrthoDB" id="3687641at2759"/>
<reference evidence="3" key="1">
    <citation type="journal article" date="2020" name="Stud. Mycol.">
        <title>101 Dothideomycetes genomes: A test case for predicting lifestyles and emergence of pathogens.</title>
        <authorList>
            <person name="Haridas S."/>
            <person name="Albert R."/>
            <person name="Binder M."/>
            <person name="Bloem J."/>
            <person name="LaButti K."/>
            <person name="Salamov A."/>
            <person name="Andreopoulos B."/>
            <person name="Baker S."/>
            <person name="Barry K."/>
            <person name="Bills G."/>
            <person name="Bluhm B."/>
            <person name="Cannon C."/>
            <person name="Castanera R."/>
            <person name="Culley D."/>
            <person name="Daum C."/>
            <person name="Ezra D."/>
            <person name="Gonzalez J."/>
            <person name="Henrissat B."/>
            <person name="Kuo A."/>
            <person name="Liang C."/>
            <person name="Lipzen A."/>
            <person name="Lutzoni F."/>
            <person name="Magnuson J."/>
            <person name="Mondo S."/>
            <person name="Nolan M."/>
            <person name="Ohm R."/>
            <person name="Pangilinan J."/>
            <person name="Park H.-J."/>
            <person name="Ramirez L."/>
            <person name="Alfaro M."/>
            <person name="Sun H."/>
            <person name="Tritt A."/>
            <person name="Yoshinaga Y."/>
            <person name="Zwiers L.-H."/>
            <person name="Turgeon B."/>
            <person name="Goodwin S."/>
            <person name="Spatafora J."/>
            <person name="Crous P."/>
            <person name="Grigoriev I."/>
        </authorList>
    </citation>
    <scope>NUCLEOTIDE SEQUENCE [LARGE SCALE GENOMIC DNA]</scope>
    <source>
        <strain evidence="3">CBS 304.66</strain>
    </source>
</reference>
<accession>A0A9P4NAE0</accession>
<protein>
    <submittedName>
        <fullName evidence="2">Uncharacterized protein</fullName>
    </submittedName>
</protein>
<dbReference type="PANTHER" id="PTHR33365:SF7">
    <property type="entry name" value="TAT PATHWAY SIGNAL SEQUENCE"/>
    <property type="match status" value="1"/>
</dbReference>
<dbReference type="PANTHER" id="PTHR33365">
    <property type="entry name" value="YALI0B05434P"/>
    <property type="match status" value="1"/>
</dbReference>
<dbReference type="InterPro" id="IPR021765">
    <property type="entry name" value="UstYa-like"/>
</dbReference>
<gene>
    <name evidence="2" type="ORF">CC78DRAFT_509075</name>
</gene>
<evidence type="ECO:0000313" key="3">
    <source>
        <dbReference type="Proteomes" id="UP000800093"/>
    </source>
</evidence>